<protein>
    <submittedName>
        <fullName evidence="2">Uncharacterized protein</fullName>
    </submittedName>
</protein>
<evidence type="ECO:0000313" key="2">
    <source>
        <dbReference type="EMBL" id="PMD40482.1"/>
    </source>
</evidence>
<proteinExistence type="predicted"/>
<reference evidence="2 3" key="1">
    <citation type="submission" date="2016-04" db="EMBL/GenBank/DDBJ databases">
        <title>A degradative enzymes factory behind the ericoid mycorrhizal symbiosis.</title>
        <authorList>
            <consortium name="DOE Joint Genome Institute"/>
            <person name="Martino E."/>
            <person name="Morin E."/>
            <person name="Grelet G."/>
            <person name="Kuo A."/>
            <person name="Kohler A."/>
            <person name="Daghino S."/>
            <person name="Barry K."/>
            <person name="Choi C."/>
            <person name="Cichocki N."/>
            <person name="Clum A."/>
            <person name="Copeland A."/>
            <person name="Hainaut M."/>
            <person name="Haridas S."/>
            <person name="Labutti K."/>
            <person name="Lindquist E."/>
            <person name="Lipzen A."/>
            <person name="Khouja H.-R."/>
            <person name="Murat C."/>
            <person name="Ohm R."/>
            <person name="Olson A."/>
            <person name="Spatafora J."/>
            <person name="Veneault-Fourrey C."/>
            <person name="Henrissat B."/>
            <person name="Grigoriev I."/>
            <person name="Martin F."/>
            <person name="Perotto S."/>
        </authorList>
    </citation>
    <scope>NUCLEOTIDE SEQUENCE [LARGE SCALE GENOMIC DNA]</scope>
    <source>
        <strain evidence="2 3">F</strain>
    </source>
</reference>
<name>A0A2J6RPP4_HYAVF</name>
<keyword evidence="1" id="KW-1133">Transmembrane helix</keyword>
<organism evidence="2 3">
    <name type="scientific">Hyaloscypha variabilis (strain UAMH 11265 / GT02V1 / F)</name>
    <name type="common">Meliniomyces variabilis</name>
    <dbReference type="NCBI Taxonomy" id="1149755"/>
    <lineage>
        <taxon>Eukaryota</taxon>
        <taxon>Fungi</taxon>
        <taxon>Dikarya</taxon>
        <taxon>Ascomycota</taxon>
        <taxon>Pezizomycotina</taxon>
        <taxon>Leotiomycetes</taxon>
        <taxon>Helotiales</taxon>
        <taxon>Hyaloscyphaceae</taxon>
        <taxon>Hyaloscypha</taxon>
        <taxon>Hyaloscypha variabilis</taxon>
    </lineage>
</organism>
<keyword evidence="1" id="KW-0812">Transmembrane</keyword>
<keyword evidence="3" id="KW-1185">Reference proteome</keyword>
<accession>A0A2J6RPP4</accession>
<gene>
    <name evidence="2" type="ORF">L207DRAFT_528830</name>
</gene>
<evidence type="ECO:0000313" key="3">
    <source>
        <dbReference type="Proteomes" id="UP000235786"/>
    </source>
</evidence>
<dbReference type="Proteomes" id="UP000235786">
    <property type="component" value="Unassembled WGS sequence"/>
</dbReference>
<dbReference type="AlphaFoldDB" id="A0A2J6RPP4"/>
<dbReference type="EMBL" id="KZ613945">
    <property type="protein sequence ID" value="PMD40482.1"/>
    <property type="molecule type" value="Genomic_DNA"/>
</dbReference>
<sequence length="140" mass="15570">MEGRILGQLDRAPRTKTSVENQSNMLVAFEKPNQFLYFVAIGVGDSFLSVSDTISLALGLVGIGLSVIANYVTRKQRDSHSRLFRSAGACAEFYDNKASDLDVENVPLQNLGRYIEAPHGVIDDFLLSLARVINYRRMIM</sequence>
<keyword evidence="1" id="KW-0472">Membrane</keyword>
<feature type="transmembrane region" description="Helical" evidence="1">
    <location>
        <begin position="54"/>
        <end position="73"/>
    </location>
</feature>
<evidence type="ECO:0000256" key="1">
    <source>
        <dbReference type="SAM" id="Phobius"/>
    </source>
</evidence>